<dbReference type="Gene3D" id="3.20.20.60">
    <property type="entry name" value="Phosphoenolpyruvate-binding domains"/>
    <property type="match status" value="1"/>
</dbReference>
<dbReference type="PANTHER" id="PTHR42905">
    <property type="entry name" value="PHOSPHOENOLPYRUVATE CARBOXYLASE"/>
    <property type="match status" value="1"/>
</dbReference>
<keyword evidence="1" id="KW-0456">Lyase</keyword>
<dbReference type="SUPFAM" id="SSF51621">
    <property type="entry name" value="Phosphoenolpyruvate/pyruvate domain"/>
    <property type="match status" value="1"/>
</dbReference>
<dbReference type="InterPro" id="IPR040442">
    <property type="entry name" value="Pyrv_kinase-like_dom_sf"/>
</dbReference>
<organism evidence="1 2">
    <name type="scientific">Altererythrobacter lutimaris</name>
    <dbReference type="NCBI Taxonomy" id="2743979"/>
    <lineage>
        <taxon>Bacteria</taxon>
        <taxon>Pseudomonadati</taxon>
        <taxon>Pseudomonadota</taxon>
        <taxon>Alphaproteobacteria</taxon>
        <taxon>Sphingomonadales</taxon>
        <taxon>Erythrobacteraceae</taxon>
        <taxon>Altererythrobacter</taxon>
    </lineage>
</organism>
<sequence length="248" mass="25954">MIKDAFAALHTGADPLVLFNIWDAGSAKIVAEAGATAIATGSLSLAGAQGFEDGEQIPFDVLLAIAERIAGAVRLPLSVDIESGYADNPESLSANAQALHQAGAVGCNLEDQLIGSEALREPAEQAERIAAVDEVGLFVNARTDLFLRHLMRGDDPNQDELVESAIERASLYREAGAGCLFVPGLSDPDLIARLCRAVDLPVNVMRLPGMISNADLGNLGVARISYGPGPWRDAMRGLADAAHDALSS</sequence>
<protein>
    <submittedName>
        <fullName evidence="1">Isocitrate lyase/phosphoenolpyruvate mutase family protein</fullName>
    </submittedName>
</protein>
<evidence type="ECO:0000313" key="2">
    <source>
        <dbReference type="Proteomes" id="UP000546031"/>
    </source>
</evidence>
<dbReference type="InterPro" id="IPR039556">
    <property type="entry name" value="ICL/PEPM"/>
</dbReference>
<dbReference type="EMBL" id="JABWTA010000001">
    <property type="protein sequence ID" value="NVE93605.1"/>
    <property type="molecule type" value="Genomic_DNA"/>
</dbReference>
<gene>
    <name evidence="1" type="ORF">HUO12_01690</name>
</gene>
<dbReference type="Pfam" id="PF13714">
    <property type="entry name" value="PEP_mutase"/>
    <property type="match status" value="1"/>
</dbReference>
<proteinExistence type="predicted"/>
<accession>A0A850H8Q2</accession>
<dbReference type="InterPro" id="IPR015813">
    <property type="entry name" value="Pyrv/PenolPyrv_kinase-like_dom"/>
</dbReference>
<keyword evidence="1" id="KW-0670">Pyruvate</keyword>
<dbReference type="RefSeq" id="WP_176271962.1">
    <property type="nucleotide sequence ID" value="NZ_JABWTA010000001.1"/>
</dbReference>
<dbReference type="CDD" id="cd00377">
    <property type="entry name" value="ICL_PEPM"/>
    <property type="match status" value="1"/>
</dbReference>
<name>A0A850H8Q2_9SPHN</name>
<dbReference type="PANTHER" id="PTHR42905:SF16">
    <property type="entry name" value="CARBOXYPHOSPHONOENOLPYRUVATE PHOSPHONOMUTASE-LIKE PROTEIN (AFU_ORTHOLOGUE AFUA_5G07230)"/>
    <property type="match status" value="1"/>
</dbReference>
<dbReference type="Proteomes" id="UP000546031">
    <property type="component" value="Unassembled WGS sequence"/>
</dbReference>
<keyword evidence="2" id="KW-1185">Reference proteome</keyword>
<comment type="caution">
    <text evidence="1">The sequence shown here is derived from an EMBL/GenBank/DDBJ whole genome shotgun (WGS) entry which is preliminary data.</text>
</comment>
<reference evidence="1 2" key="1">
    <citation type="submission" date="2020-06" db="EMBL/GenBank/DDBJ databases">
        <title>Altererythrobacter lutimaris sp. nov., a marine bacterium isolated from a tidal flat.</title>
        <authorList>
            <person name="Kim D."/>
            <person name="Yoo Y."/>
            <person name="Kim J.-J."/>
        </authorList>
    </citation>
    <scope>NUCLEOTIDE SEQUENCE [LARGE SCALE GENOMIC DNA]</scope>
    <source>
        <strain evidence="1 2">JGD-16</strain>
    </source>
</reference>
<dbReference type="AlphaFoldDB" id="A0A850H8Q2"/>
<dbReference type="GO" id="GO:0016829">
    <property type="term" value="F:lyase activity"/>
    <property type="evidence" value="ECO:0007669"/>
    <property type="project" value="UniProtKB-KW"/>
</dbReference>
<evidence type="ECO:0000313" key="1">
    <source>
        <dbReference type="EMBL" id="NVE93605.1"/>
    </source>
</evidence>